<dbReference type="InterPro" id="IPR057770">
    <property type="entry name" value="YscD/Y4YQ_C"/>
</dbReference>
<organism evidence="3 4">
    <name type="scientific">Vibrio aquimaris</name>
    <dbReference type="NCBI Taxonomy" id="2587862"/>
    <lineage>
        <taxon>Bacteria</taxon>
        <taxon>Pseudomonadati</taxon>
        <taxon>Pseudomonadota</taxon>
        <taxon>Gammaproteobacteria</taxon>
        <taxon>Vibrionales</taxon>
        <taxon>Vibrionaceae</taxon>
        <taxon>Vibrio</taxon>
    </lineage>
</organism>
<dbReference type="Pfam" id="PF23893">
    <property type="entry name" value="Y4YQ_C"/>
    <property type="match status" value="1"/>
</dbReference>
<dbReference type="InterPro" id="IPR008984">
    <property type="entry name" value="SMAD_FHA_dom_sf"/>
</dbReference>
<evidence type="ECO:0000313" key="3">
    <source>
        <dbReference type="EMBL" id="QFT27722.1"/>
    </source>
</evidence>
<dbReference type="AlphaFoldDB" id="A0A5P9CPV0"/>
<keyword evidence="4" id="KW-1185">Reference proteome</keyword>
<dbReference type="OrthoDB" id="5620712at2"/>
<sequence>MTWTLKVLSGKHSGAEMLLDKKHIVLGSCHERADCVLTDIGLADTAMQITVNDKIIAIKELNDAKWYINGKIQRSALSSLSPYNVVQIGPVAFTLGKVEATWPTINLPQQKRFRFPWVGMLFSGLLCIGSLNASFYSSNNSLKNSDTSMAPTKELLSGSSINNKHFGLTVSEQDGRTLVTGYIQDRSTSNTARRKIEANSELPLIWKVHRVDKLTTSIQTLLNEHNLYGYDVRVDLNGKAIVKGVVLDQLPISKFSTSIVREIPGLSEVTFNTTKASEVIAWLNHNIEKIGMNGIGASSYREYILVSGKATTLQKTQIHQLIDSANSKFGSQIPLQYQPFIDPEGMLPPIRAISTSLTPYIELSGGQKYLKNSVIGDGFTIKEITEDGIALLKDKQIIWIGANG</sequence>
<evidence type="ECO:0000313" key="4">
    <source>
        <dbReference type="Proteomes" id="UP000326936"/>
    </source>
</evidence>
<dbReference type="InterPro" id="IPR032030">
    <property type="entry name" value="YscD_cytoplasmic_dom"/>
</dbReference>
<keyword evidence="3" id="KW-0614">Plasmid</keyword>
<geneLocation type="plasmid" evidence="4">
    <name>pthaf100_a</name>
</geneLocation>
<dbReference type="Proteomes" id="UP000326936">
    <property type="component" value="Plasmid pTHAF100_a"/>
</dbReference>
<feature type="domain" description="YscD cytoplasmic" evidence="1">
    <location>
        <begin position="6"/>
        <end position="97"/>
    </location>
</feature>
<name>A0A5P9CPV0_9VIBR</name>
<protein>
    <submittedName>
        <fullName evidence="3">Yop proteins translocation protein D</fullName>
    </submittedName>
</protein>
<dbReference type="SUPFAM" id="SSF49879">
    <property type="entry name" value="SMAD/FHA domain"/>
    <property type="match status" value="1"/>
</dbReference>
<dbReference type="EMBL" id="CP045351">
    <property type="protein sequence ID" value="QFT27722.1"/>
    <property type="molecule type" value="Genomic_DNA"/>
</dbReference>
<evidence type="ECO:0000259" key="1">
    <source>
        <dbReference type="Pfam" id="PF16697"/>
    </source>
</evidence>
<dbReference type="RefSeq" id="WP_152431812.1">
    <property type="nucleotide sequence ID" value="NZ_CBCSDK010000012.1"/>
</dbReference>
<dbReference type="Gene3D" id="2.60.200.20">
    <property type="match status" value="1"/>
</dbReference>
<feature type="domain" description="YscD/Y4YQ C-terminal" evidence="2">
    <location>
        <begin position="350"/>
        <end position="398"/>
    </location>
</feature>
<dbReference type="Pfam" id="PF16697">
    <property type="entry name" value="Yop-YscD_cpl"/>
    <property type="match status" value="1"/>
</dbReference>
<accession>A0A5P9CPV0</accession>
<evidence type="ECO:0000259" key="2">
    <source>
        <dbReference type="Pfam" id="PF23893"/>
    </source>
</evidence>
<proteinExistence type="predicted"/>
<reference evidence="3 4" key="1">
    <citation type="submission" date="2019-10" db="EMBL/GenBank/DDBJ databases">
        <title>Complete genome sequence of Vibrio sp. strain THAF100, isolated from non-filtered water from the water column of tank 6 of a marine aquarium containing stony-coral fragments. Water maintained at 26 degree C.</title>
        <authorList>
            <person name="Ruckert C."/>
            <person name="Franco A."/>
            <person name="Kalinowski J."/>
            <person name="Glaeser S."/>
        </authorList>
    </citation>
    <scope>NUCLEOTIDE SEQUENCE [LARGE SCALE GENOMIC DNA]</scope>
    <source>
        <strain evidence="3 4">THAF100</strain>
        <plasmid evidence="4">pthaf100_a</plasmid>
    </source>
</reference>
<dbReference type="KEGG" id="vaq:FIV01_15145"/>
<gene>
    <name evidence="3" type="primary">yscD2</name>
    <name evidence="3" type="ORF">FIV01_15145</name>
</gene>